<dbReference type="AlphaFoldDB" id="A0A5C5YZK3"/>
<organism evidence="1 2">
    <name type="scientific">Novipirellula herctigrandis</name>
    <dbReference type="NCBI Taxonomy" id="2527986"/>
    <lineage>
        <taxon>Bacteria</taxon>
        <taxon>Pseudomonadati</taxon>
        <taxon>Planctomycetota</taxon>
        <taxon>Planctomycetia</taxon>
        <taxon>Pirellulales</taxon>
        <taxon>Pirellulaceae</taxon>
        <taxon>Novipirellula</taxon>
    </lineage>
</organism>
<dbReference type="EMBL" id="SJPJ01000001">
    <property type="protein sequence ID" value="TWT80176.1"/>
    <property type="molecule type" value="Genomic_DNA"/>
</dbReference>
<evidence type="ECO:0000313" key="1">
    <source>
        <dbReference type="EMBL" id="TWT80176.1"/>
    </source>
</evidence>
<reference evidence="1 2" key="1">
    <citation type="submission" date="2019-02" db="EMBL/GenBank/DDBJ databases">
        <title>Deep-cultivation of Planctomycetes and their phenomic and genomic characterization uncovers novel biology.</title>
        <authorList>
            <person name="Wiegand S."/>
            <person name="Jogler M."/>
            <person name="Boedeker C."/>
            <person name="Pinto D."/>
            <person name="Vollmers J."/>
            <person name="Rivas-Marin E."/>
            <person name="Kohn T."/>
            <person name="Peeters S.H."/>
            <person name="Heuer A."/>
            <person name="Rast P."/>
            <person name="Oberbeckmann S."/>
            <person name="Bunk B."/>
            <person name="Jeske O."/>
            <person name="Meyerdierks A."/>
            <person name="Storesund J.E."/>
            <person name="Kallscheuer N."/>
            <person name="Luecker S."/>
            <person name="Lage O.M."/>
            <person name="Pohl T."/>
            <person name="Merkel B.J."/>
            <person name="Hornburger P."/>
            <person name="Mueller R.-W."/>
            <person name="Bruemmer F."/>
            <person name="Labrenz M."/>
            <person name="Spormann A.M."/>
            <person name="Op Den Camp H."/>
            <person name="Overmann J."/>
            <person name="Amann R."/>
            <person name="Jetten M.S.M."/>
            <person name="Mascher T."/>
            <person name="Medema M.H."/>
            <person name="Devos D.P."/>
            <person name="Kaster A.-K."/>
            <person name="Ovreas L."/>
            <person name="Rohde M."/>
            <person name="Galperin M.Y."/>
            <person name="Jogler C."/>
        </authorList>
    </citation>
    <scope>NUCLEOTIDE SEQUENCE [LARGE SCALE GENOMIC DNA]</scope>
    <source>
        <strain evidence="1 2">CA13</strain>
    </source>
</reference>
<proteinExistence type="predicted"/>
<name>A0A5C5YZK3_9BACT</name>
<dbReference type="Pfam" id="PF13557">
    <property type="entry name" value="Phenol_MetA_deg"/>
    <property type="match status" value="1"/>
</dbReference>
<comment type="caution">
    <text evidence="1">The sequence shown here is derived from an EMBL/GenBank/DDBJ whole genome shotgun (WGS) entry which is preliminary data.</text>
</comment>
<accession>A0A5C5YZK3</accession>
<evidence type="ECO:0008006" key="3">
    <source>
        <dbReference type="Google" id="ProtNLM"/>
    </source>
</evidence>
<dbReference type="InterPro" id="IPR025737">
    <property type="entry name" value="FApF"/>
</dbReference>
<evidence type="ECO:0000313" key="2">
    <source>
        <dbReference type="Proteomes" id="UP000315010"/>
    </source>
</evidence>
<protein>
    <recommendedName>
        <fullName evidence="3">MetA-pathway of phenol degradation</fullName>
    </recommendedName>
</protein>
<dbReference type="Proteomes" id="UP000315010">
    <property type="component" value="Unassembled WGS sequence"/>
</dbReference>
<gene>
    <name evidence="1" type="ORF">CA13_15890</name>
</gene>
<sequence length="335" mass="36282">MGCNEIVAKISSNGVDSAVNMRLIATFFVVTCCVAVLDISSVQAQSCDQQCDSSLGDSWLGDSQSGHLRTRGCSDRGTVGSLFCWSGNSCRDELIQPNEPLITDRPDFTEASSVVGLGILQIETGYTYFYDDDGTTQTISHSYPEALLRYGVLANWLEFRLAANYGNSDVNGLSSDGTDDLYLGLKIGLTPQEGLLPEMALIPQMTVPTGGSATTNGEVLAGLNWLYGWDINDFLATGGSTQFNRSLDEATGMGFTQWAQSWTIAYSLADRLGAYTEYYGFYPSGADTASPEHYFNGGFTFLVSNDVQWDIRGGTGLNDEADDYFVGTGLSLRFR</sequence>
<keyword evidence="2" id="KW-1185">Reference proteome</keyword>